<name>A0A1Y2KXW5_9PROT</name>
<keyword evidence="1" id="KW-0732">Signal</keyword>
<accession>A0A1Y2KXW5</accession>
<evidence type="ECO:0000313" key="3">
    <source>
        <dbReference type="Proteomes" id="UP000193391"/>
    </source>
</evidence>
<proteinExistence type="predicted"/>
<feature type="signal peptide" evidence="1">
    <location>
        <begin position="1"/>
        <end position="25"/>
    </location>
</feature>
<dbReference type="AlphaFoldDB" id="A0A1Y2KXW5"/>
<sequence>MIRVLSRSVLCAIAATFMLSGGAMAENSTAASSDDASSAAAPARKQVQILDTRKNIKVSGQKGQLAHLTNPDTGMKETAVVMETADLESKPIMIAMRLAHPLGEAELEYFDKNKPAAVALSAKCDEVLVAKMPSGRHIAQGNHCSLVDFK</sequence>
<dbReference type="RefSeq" id="WP_085585492.1">
    <property type="nucleotide sequence ID" value="NZ_JFKA01000012.1"/>
</dbReference>
<dbReference type="EMBL" id="JFKA01000012">
    <property type="protein sequence ID" value="OSQ36146.1"/>
    <property type="molecule type" value="Genomic_DNA"/>
</dbReference>
<keyword evidence="3" id="KW-1185">Reference proteome</keyword>
<gene>
    <name evidence="2" type="ORF">TMES_18980</name>
</gene>
<evidence type="ECO:0000313" key="2">
    <source>
        <dbReference type="EMBL" id="OSQ36146.1"/>
    </source>
</evidence>
<organism evidence="2 3">
    <name type="scientific">Thalassospira mesophila</name>
    <dbReference type="NCBI Taxonomy" id="1293891"/>
    <lineage>
        <taxon>Bacteria</taxon>
        <taxon>Pseudomonadati</taxon>
        <taxon>Pseudomonadota</taxon>
        <taxon>Alphaproteobacteria</taxon>
        <taxon>Rhodospirillales</taxon>
        <taxon>Thalassospiraceae</taxon>
        <taxon>Thalassospira</taxon>
    </lineage>
</organism>
<reference evidence="2 3" key="1">
    <citation type="submission" date="2014-03" db="EMBL/GenBank/DDBJ databases">
        <title>The draft genome sequence of Thalassospira mesophila JCM 18969.</title>
        <authorList>
            <person name="Lai Q."/>
            <person name="Shao Z."/>
        </authorList>
    </citation>
    <scope>NUCLEOTIDE SEQUENCE [LARGE SCALE GENOMIC DNA]</scope>
    <source>
        <strain evidence="2 3">JCM 18969</strain>
    </source>
</reference>
<dbReference type="OrthoDB" id="7356302at2"/>
<dbReference type="Proteomes" id="UP000193391">
    <property type="component" value="Unassembled WGS sequence"/>
</dbReference>
<evidence type="ECO:0000256" key="1">
    <source>
        <dbReference type="SAM" id="SignalP"/>
    </source>
</evidence>
<protein>
    <submittedName>
        <fullName evidence="2">Uncharacterized protein</fullName>
    </submittedName>
</protein>
<comment type="caution">
    <text evidence="2">The sequence shown here is derived from an EMBL/GenBank/DDBJ whole genome shotgun (WGS) entry which is preliminary data.</text>
</comment>
<feature type="chain" id="PRO_5012869929" evidence="1">
    <location>
        <begin position="26"/>
        <end position="150"/>
    </location>
</feature>